<dbReference type="PANTHER" id="PTHR38111:SF9">
    <property type="entry name" value="ZN(2)-C6 FUNGAL-TYPE DOMAIN-CONTAINING PROTEIN"/>
    <property type="match status" value="1"/>
</dbReference>
<comment type="caution">
    <text evidence="2">The sequence shown here is derived from an EMBL/GenBank/DDBJ whole genome shotgun (WGS) entry which is preliminary data.</text>
</comment>
<sequence>MSRKATFLAEEGWTHGPFQYYQPSPLQSLLSIAASMPKVLEKIETLENEPTNVATTAARTHLAQLIKIRMRLESWASSFERSSPEPLYWHKRQDKDIECHYDVLSFPSLSTANALTHLWTFKIICMSKIQDLLARFPELTGFRIIVSIASLRKSCIELGAKILQSMTFLIRQDFMLYGRFSTGFPLQTAYQTLAVDAEGRDILRKLEKSVIEHIDIEVNSSSTKIPPTGDADVVHEKTQPNQVKNDEITSPTK</sequence>
<protein>
    <submittedName>
        <fullName evidence="2">Uncharacterized protein</fullName>
    </submittedName>
</protein>
<dbReference type="PANTHER" id="PTHR38111">
    <property type="entry name" value="ZN(2)-C6 FUNGAL-TYPE DOMAIN-CONTAINING PROTEIN-RELATED"/>
    <property type="match status" value="1"/>
</dbReference>
<feature type="compositionally biased region" description="Polar residues" evidence="1">
    <location>
        <begin position="239"/>
        <end position="253"/>
    </location>
</feature>
<dbReference type="EMBL" id="JAOQAZ010000005">
    <property type="protein sequence ID" value="KAJ4265939.1"/>
    <property type="molecule type" value="Genomic_DNA"/>
</dbReference>
<name>A0A9W8VK94_9HYPO</name>
<proteinExistence type="predicted"/>
<accession>A0A9W8VK94</accession>
<dbReference type="OrthoDB" id="4491390at2759"/>
<evidence type="ECO:0000256" key="1">
    <source>
        <dbReference type="SAM" id="MobiDB-lite"/>
    </source>
</evidence>
<dbReference type="Proteomes" id="UP001152049">
    <property type="component" value="Unassembled WGS sequence"/>
</dbReference>
<evidence type="ECO:0000313" key="3">
    <source>
        <dbReference type="Proteomes" id="UP001152049"/>
    </source>
</evidence>
<evidence type="ECO:0000313" key="2">
    <source>
        <dbReference type="EMBL" id="KAJ4265939.1"/>
    </source>
</evidence>
<feature type="region of interest" description="Disordered" evidence="1">
    <location>
        <begin position="221"/>
        <end position="253"/>
    </location>
</feature>
<keyword evidence="3" id="KW-1185">Reference proteome</keyword>
<reference evidence="2" key="1">
    <citation type="submission" date="2022-09" db="EMBL/GenBank/DDBJ databases">
        <title>Fusarium specimens isolated from Avocado Roots.</title>
        <authorList>
            <person name="Stajich J."/>
            <person name="Roper C."/>
            <person name="Heimlech-Rivalta G."/>
        </authorList>
    </citation>
    <scope>NUCLEOTIDE SEQUENCE</scope>
    <source>
        <strain evidence="2">CF00136</strain>
    </source>
</reference>
<dbReference type="InterPro" id="IPR053178">
    <property type="entry name" value="Osmoadaptation_assoc"/>
</dbReference>
<gene>
    <name evidence="2" type="ORF">NW762_003912</name>
</gene>
<organism evidence="2 3">
    <name type="scientific">Fusarium torreyae</name>
    <dbReference type="NCBI Taxonomy" id="1237075"/>
    <lineage>
        <taxon>Eukaryota</taxon>
        <taxon>Fungi</taxon>
        <taxon>Dikarya</taxon>
        <taxon>Ascomycota</taxon>
        <taxon>Pezizomycotina</taxon>
        <taxon>Sordariomycetes</taxon>
        <taxon>Hypocreomycetidae</taxon>
        <taxon>Hypocreales</taxon>
        <taxon>Nectriaceae</taxon>
        <taxon>Fusarium</taxon>
    </lineage>
</organism>
<dbReference type="AlphaFoldDB" id="A0A9W8VK94"/>